<name>A0ACC2NBI4_9HYME</name>
<dbReference type="Proteomes" id="UP001239111">
    <property type="component" value="Chromosome 4"/>
</dbReference>
<feature type="non-terminal residue" evidence="1">
    <location>
        <position position="1"/>
    </location>
</feature>
<keyword evidence="2" id="KW-1185">Reference proteome</keyword>
<dbReference type="EMBL" id="CM056744">
    <property type="protein sequence ID" value="KAJ8667699.1"/>
    <property type="molecule type" value="Genomic_DNA"/>
</dbReference>
<evidence type="ECO:0000313" key="2">
    <source>
        <dbReference type="Proteomes" id="UP001239111"/>
    </source>
</evidence>
<feature type="non-terminal residue" evidence="1">
    <location>
        <position position="122"/>
    </location>
</feature>
<evidence type="ECO:0000313" key="1">
    <source>
        <dbReference type="EMBL" id="KAJ8667699.1"/>
    </source>
</evidence>
<sequence>QYLDREVEMKSSFLLGLLVCGVVTICATSDPTTEYPDSATEVSANDDTWNSQNLRRESRAARGPTAKQLYAYISAQNSKVYNPRGYELAWRIHCPDVKPLEMRSFVGLPLLRDFAEGMGIRQ</sequence>
<proteinExistence type="predicted"/>
<accession>A0ACC2NBI4</accession>
<protein>
    <submittedName>
        <fullName evidence="1">Uncharacterized protein</fullName>
    </submittedName>
</protein>
<gene>
    <name evidence="1" type="ORF">QAD02_009362</name>
</gene>
<comment type="caution">
    <text evidence="1">The sequence shown here is derived from an EMBL/GenBank/DDBJ whole genome shotgun (WGS) entry which is preliminary data.</text>
</comment>
<organism evidence="1 2">
    <name type="scientific">Eretmocerus hayati</name>
    <dbReference type="NCBI Taxonomy" id="131215"/>
    <lineage>
        <taxon>Eukaryota</taxon>
        <taxon>Metazoa</taxon>
        <taxon>Ecdysozoa</taxon>
        <taxon>Arthropoda</taxon>
        <taxon>Hexapoda</taxon>
        <taxon>Insecta</taxon>
        <taxon>Pterygota</taxon>
        <taxon>Neoptera</taxon>
        <taxon>Endopterygota</taxon>
        <taxon>Hymenoptera</taxon>
        <taxon>Apocrita</taxon>
        <taxon>Proctotrupomorpha</taxon>
        <taxon>Chalcidoidea</taxon>
        <taxon>Aphelinidae</taxon>
        <taxon>Aphelininae</taxon>
        <taxon>Eretmocerus</taxon>
    </lineage>
</organism>
<reference evidence="1" key="1">
    <citation type="submission" date="2023-04" db="EMBL/GenBank/DDBJ databases">
        <title>A chromosome-level genome assembly of the parasitoid wasp Eretmocerus hayati.</title>
        <authorList>
            <person name="Zhong Y."/>
            <person name="Liu S."/>
            <person name="Liu Y."/>
        </authorList>
    </citation>
    <scope>NUCLEOTIDE SEQUENCE</scope>
    <source>
        <strain evidence="1">ZJU_SS_LIU_2023</strain>
    </source>
</reference>